<comment type="caution">
    <text evidence="3">The sequence shown here is derived from an EMBL/GenBank/DDBJ whole genome shotgun (WGS) entry which is preliminary data.</text>
</comment>
<evidence type="ECO:0000259" key="2">
    <source>
        <dbReference type="Pfam" id="PF12849"/>
    </source>
</evidence>
<evidence type="ECO:0000256" key="1">
    <source>
        <dbReference type="ARBA" id="ARBA00022729"/>
    </source>
</evidence>
<dbReference type="PANTHER" id="PTHR30570:SF1">
    <property type="entry name" value="PHOSPHATE-BINDING PROTEIN PSTS"/>
    <property type="match status" value="1"/>
</dbReference>
<accession>A0ABP9AN83</accession>
<sequence>MHLTMVNSRIVVVKSMVLLLLVFIGCSRSPSKKEEDVLSGSAKILVDETIAPIIEDQIAVFQNSYTRTELTMLARPENEVVRDLLNDTAKLAIITRELTQDEENFFKSKTIYPKTVRFATDAIAVITNKRNADSTIRVDDIIRLMKGEAVEGINALVFDNANSSTVAFFKHLAEVKELPKTGIYALKDNAAVVKYVHDYPQSVGVIGINWLNQPSPMIEPYVRDIKLLGVKNQQGKRGDDGFYKPTQSNLALNLYPFTRKLYLINVQGKKAVGTGFSAFLHGERGQRIILKSGLLPDSIPPREIIIRK</sequence>
<gene>
    <name evidence="3" type="ORF">GCM10023231_09410</name>
</gene>
<evidence type="ECO:0000313" key="3">
    <source>
        <dbReference type="EMBL" id="GAA4783869.1"/>
    </source>
</evidence>
<protein>
    <submittedName>
        <fullName evidence="3">Substrate-binding domain-containing protein</fullName>
    </submittedName>
</protein>
<dbReference type="Gene3D" id="3.40.190.10">
    <property type="entry name" value="Periplasmic binding protein-like II"/>
    <property type="match status" value="2"/>
</dbReference>
<organism evidence="3 4">
    <name type="scientific">Olivibacter ginsenosidimutans</name>
    <dbReference type="NCBI Taxonomy" id="1176537"/>
    <lineage>
        <taxon>Bacteria</taxon>
        <taxon>Pseudomonadati</taxon>
        <taxon>Bacteroidota</taxon>
        <taxon>Sphingobacteriia</taxon>
        <taxon>Sphingobacteriales</taxon>
        <taxon>Sphingobacteriaceae</taxon>
        <taxon>Olivibacter</taxon>
    </lineage>
</organism>
<dbReference type="InterPro" id="IPR050811">
    <property type="entry name" value="Phosphate_ABC_transporter"/>
</dbReference>
<dbReference type="Proteomes" id="UP001501411">
    <property type="component" value="Unassembled WGS sequence"/>
</dbReference>
<keyword evidence="4" id="KW-1185">Reference proteome</keyword>
<name>A0ABP9AN83_9SPHI</name>
<dbReference type="EMBL" id="BAABIQ010000005">
    <property type="protein sequence ID" value="GAA4783869.1"/>
    <property type="molecule type" value="Genomic_DNA"/>
</dbReference>
<dbReference type="SUPFAM" id="SSF53850">
    <property type="entry name" value="Periplasmic binding protein-like II"/>
    <property type="match status" value="1"/>
</dbReference>
<dbReference type="Pfam" id="PF12849">
    <property type="entry name" value="PBP_like_2"/>
    <property type="match status" value="1"/>
</dbReference>
<feature type="domain" description="PBP" evidence="2">
    <location>
        <begin position="39"/>
        <end position="280"/>
    </location>
</feature>
<evidence type="ECO:0000313" key="4">
    <source>
        <dbReference type="Proteomes" id="UP001501411"/>
    </source>
</evidence>
<keyword evidence="1" id="KW-0732">Signal</keyword>
<proteinExistence type="predicted"/>
<reference evidence="4" key="1">
    <citation type="journal article" date="2019" name="Int. J. Syst. Evol. Microbiol.">
        <title>The Global Catalogue of Microorganisms (GCM) 10K type strain sequencing project: providing services to taxonomists for standard genome sequencing and annotation.</title>
        <authorList>
            <consortium name="The Broad Institute Genomics Platform"/>
            <consortium name="The Broad Institute Genome Sequencing Center for Infectious Disease"/>
            <person name="Wu L."/>
            <person name="Ma J."/>
        </authorList>
    </citation>
    <scope>NUCLEOTIDE SEQUENCE [LARGE SCALE GENOMIC DNA]</scope>
    <source>
        <strain evidence="4">JCM 18200</strain>
    </source>
</reference>
<dbReference type="PANTHER" id="PTHR30570">
    <property type="entry name" value="PERIPLASMIC PHOSPHATE BINDING COMPONENT OF PHOSPHATE ABC TRANSPORTER"/>
    <property type="match status" value="1"/>
</dbReference>
<dbReference type="InterPro" id="IPR024370">
    <property type="entry name" value="PBP_domain"/>
</dbReference>
<dbReference type="RefSeq" id="WP_345230566.1">
    <property type="nucleotide sequence ID" value="NZ_BAABIQ010000005.1"/>
</dbReference>